<proteinExistence type="predicted"/>
<protein>
    <submittedName>
        <fullName evidence="3">Uncharacterized protein</fullName>
    </submittedName>
</protein>
<feature type="compositionally biased region" description="Low complexity" evidence="2">
    <location>
        <begin position="249"/>
        <end position="260"/>
    </location>
</feature>
<evidence type="ECO:0000313" key="3">
    <source>
        <dbReference type="EMBL" id="KAK6539389.1"/>
    </source>
</evidence>
<feature type="compositionally biased region" description="Polar residues" evidence="2">
    <location>
        <begin position="378"/>
        <end position="391"/>
    </location>
</feature>
<comment type="caution">
    <text evidence="3">The sequence shown here is derived from an EMBL/GenBank/DDBJ whole genome shotgun (WGS) entry which is preliminary data.</text>
</comment>
<feature type="region of interest" description="Disordered" evidence="2">
    <location>
        <begin position="187"/>
        <end position="260"/>
    </location>
</feature>
<dbReference type="Proteomes" id="UP001365542">
    <property type="component" value="Unassembled WGS sequence"/>
</dbReference>
<feature type="region of interest" description="Disordered" evidence="2">
    <location>
        <begin position="378"/>
        <end position="411"/>
    </location>
</feature>
<organism evidence="3 4">
    <name type="scientific">Orbilia ellipsospora</name>
    <dbReference type="NCBI Taxonomy" id="2528407"/>
    <lineage>
        <taxon>Eukaryota</taxon>
        <taxon>Fungi</taxon>
        <taxon>Dikarya</taxon>
        <taxon>Ascomycota</taxon>
        <taxon>Pezizomycotina</taxon>
        <taxon>Orbiliomycetes</taxon>
        <taxon>Orbiliales</taxon>
        <taxon>Orbiliaceae</taxon>
        <taxon>Orbilia</taxon>
    </lineage>
</organism>
<name>A0AAV9XC70_9PEZI</name>
<dbReference type="AlphaFoldDB" id="A0AAV9XC70"/>
<dbReference type="EMBL" id="JAVHJO010000006">
    <property type="protein sequence ID" value="KAK6539389.1"/>
    <property type="molecule type" value="Genomic_DNA"/>
</dbReference>
<sequence length="577" mass="64456">MKSTLNSDFFGRLDYSSVTELLELELSHKPAATHQDPEVNTFRNKMSPFKRSQQTCGFSTETSIRVEKKSSKIPCTDPMSRYPEAMRNLRIAASSSLKNIGVSEPPEKVTFNGQPITYQGRKTLYIWKVKHERLRNDEEESAALKITTCDTDNRKPYGWSDAEIDILTSLIKQGGLFPELYHCNSSRTSSSHLTPQESDAEERESFSTFPHSPFEDNVVPVTLGEKRRRSPSIELGSDPDDSSDTEPLDTIFDSSSGSTDTDAATLYPLPTVLSIETRKRLYKIPIRKRCRLDSLRNPEADITAIVSQQDTEATQIQQAEAPPRLMSRNAAGLLDFLPPASGTPLPQLTDEAVAPIAVSPTEFQLATPDDQVQPSLANELTHTDGTPSNLQVGDPDSQDSNGIDEPPDFGGVAQAEEHVTSPCGVPLPLTAPSVEISTDDGTPLKRNVSSKDFVAYMTSFLEDRDITIADQDSYIVSLENRIAILEERARVSEETRYQLQKDMETCVEKERVTQEEFQRLRKDLDASQANEELLRQNNESQLKALEDLCEIRSALEQQVGEYKEMRAKIGDILEFRV</sequence>
<feature type="coiled-coil region" evidence="1">
    <location>
        <begin position="475"/>
        <end position="565"/>
    </location>
</feature>
<keyword evidence="1" id="KW-0175">Coiled coil</keyword>
<reference evidence="3 4" key="1">
    <citation type="submission" date="2019-10" db="EMBL/GenBank/DDBJ databases">
        <authorList>
            <person name="Palmer J.M."/>
        </authorList>
    </citation>
    <scope>NUCLEOTIDE SEQUENCE [LARGE SCALE GENOMIC DNA]</scope>
    <source>
        <strain evidence="3 4">TWF694</strain>
    </source>
</reference>
<feature type="compositionally biased region" description="Acidic residues" evidence="2">
    <location>
        <begin position="237"/>
        <end position="247"/>
    </location>
</feature>
<feature type="compositionally biased region" description="Polar residues" evidence="2">
    <location>
        <begin position="187"/>
        <end position="197"/>
    </location>
</feature>
<accession>A0AAV9XC70</accession>
<evidence type="ECO:0000256" key="2">
    <source>
        <dbReference type="SAM" id="MobiDB-lite"/>
    </source>
</evidence>
<keyword evidence="4" id="KW-1185">Reference proteome</keyword>
<gene>
    <name evidence="3" type="ORF">TWF694_009614</name>
</gene>
<evidence type="ECO:0000313" key="4">
    <source>
        <dbReference type="Proteomes" id="UP001365542"/>
    </source>
</evidence>
<evidence type="ECO:0000256" key="1">
    <source>
        <dbReference type="SAM" id="Coils"/>
    </source>
</evidence>